<keyword evidence="2" id="KW-1185">Reference proteome</keyword>
<dbReference type="RefSeq" id="WP_114705220.1">
    <property type="nucleotide sequence ID" value="NZ_QDKL01000001.1"/>
</dbReference>
<reference evidence="2" key="1">
    <citation type="journal article" date="2019" name="Int. J. Syst. Evol. Microbiol.">
        <title>Halobacteriovorax valvorus sp. nov., a novel prokaryotic predator isolated from coastal seawater of China.</title>
        <authorList>
            <person name="Chen M.-X."/>
        </authorList>
    </citation>
    <scope>NUCLEOTIDE SEQUENCE [LARGE SCALE GENOMIC DNA]</scope>
    <source>
        <strain evidence="2">BL9</strain>
    </source>
</reference>
<evidence type="ECO:0000313" key="1">
    <source>
        <dbReference type="EMBL" id="RZF22275.1"/>
    </source>
</evidence>
<dbReference type="EMBL" id="QDKL01000001">
    <property type="protein sequence ID" value="RZF22275.1"/>
    <property type="molecule type" value="Genomic_DNA"/>
</dbReference>
<accession>A0ABY0II95</accession>
<evidence type="ECO:0000313" key="2">
    <source>
        <dbReference type="Proteomes" id="UP000443582"/>
    </source>
</evidence>
<comment type="caution">
    <text evidence="1">The sequence shown here is derived from an EMBL/GenBank/DDBJ whole genome shotgun (WGS) entry which is preliminary data.</text>
</comment>
<gene>
    <name evidence="1" type="ORF">DAY19_00480</name>
</gene>
<sequence>MKNLKARMILNELEKLITELEEAQATEITSKKMDRGNEFDDYLAMMLGSSDSLTSFETIQFSNSRPTKKKLRVI</sequence>
<name>A0ABY0II95_9BACT</name>
<protein>
    <submittedName>
        <fullName evidence="1">Uncharacterized protein</fullName>
    </submittedName>
</protein>
<organism evidence="1 2">
    <name type="scientific">Halobacteriovorax vibrionivorans</name>
    <dbReference type="NCBI Taxonomy" id="2152716"/>
    <lineage>
        <taxon>Bacteria</taxon>
        <taxon>Pseudomonadati</taxon>
        <taxon>Bdellovibrionota</taxon>
        <taxon>Bacteriovoracia</taxon>
        <taxon>Bacteriovoracales</taxon>
        <taxon>Halobacteriovoraceae</taxon>
        <taxon>Halobacteriovorax</taxon>
    </lineage>
</organism>
<proteinExistence type="predicted"/>
<dbReference type="Proteomes" id="UP000443582">
    <property type="component" value="Unassembled WGS sequence"/>
</dbReference>